<feature type="domain" description="DUF7953" evidence="2">
    <location>
        <begin position="31"/>
        <end position="86"/>
    </location>
</feature>
<evidence type="ECO:0000256" key="1">
    <source>
        <dbReference type="SAM" id="Phobius"/>
    </source>
</evidence>
<feature type="transmembrane region" description="Helical" evidence="1">
    <location>
        <begin position="219"/>
        <end position="243"/>
    </location>
</feature>
<gene>
    <name evidence="3" type="ORF">DH2020_015066</name>
</gene>
<feature type="domain" description="DUF7953" evidence="2">
    <location>
        <begin position="139"/>
        <end position="196"/>
    </location>
</feature>
<evidence type="ECO:0000259" key="2">
    <source>
        <dbReference type="Pfam" id="PF25829"/>
    </source>
</evidence>
<reference evidence="3 4" key="1">
    <citation type="journal article" date="2021" name="Comput. Struct. Biotechnol. J.">
        <title>De novo genome assembly of the potent medicinal plant Rehmannia glutinosa using nanopore technology.</title>
        <authorList>
            <person name="Ma L."/>
            <person name="Dong C."/>
            <person name="Song C."/>
            <person name="Wang X."/>
            <person name="Zheng X."/>
            <person name="Niu Y."/>
            <person name="Chen S."/>
            <person name="Feng W."/>
        </authorList>
    </citation>
    <scope>NUCLEOTIDE SEQUENCE [LARGE SCALE GENOMIC DNA]</scope>
    <source>
        <strain evidence="3">DH-2019</strain>
    </source>
</reference>
<evidence type="ECO:0000313" key="4">
    <source>
        <dbReference type="Proteomes" id="UP001318860"/>
    </source>
</evidence>
<keyword evidence="1" id="KW-0472">Membrane</keyword>
<organism evidence="3 4">
    <name type="scientific">Rehmannia glutinosa</name>
    <name type="common">Chinese foxglove</name>
    <dbReference type="NCBI Taxonomy" id="99300"/>
    <lineage>
        <taxon>Eukaryota</taxon>
        <taxon>Viridiplantae</taxon>
        <taxon>Streptophyta</taxon>
        <taxon>Embryophyta</taxon>
        <taxon>Tracheophyta</taxon>
        <taxon>Spermatophyta</taxon>
        <taxon>Magnoliopsida</taxon>
        <taxon>eudicotyledons</taxon>
        <taxon>Gunneridae</taxon>
        <taxon>Pentapetalae</taxon>
        <taxon>asterids</taxon>
        <taxon>lamiids</taxon>
        <taxon>Lamiales</taxon>
        <taxon>Orobanchaceae</taxon>
        <taxon>Rehmannieae</taxon>
        <taxon>Rehmannia</taxon>
    </lineage>
</organism>
<sequence length="281" mass="32016">MICRRLGPRVPFVALLSCTILLSCSPVFISAAVVTLDSMKIFKTHEWLPSKPTVYFHCKGENKIILPDVKETNVLYTFKGEESWQSNEVQLNDFFLRFGDSEQLPEYFTSVLHGCGDKLAYRAAIACCVSCSYGVFKLPLTELRDVKCKRCGFYEKDAIKSDEFDEWEFCASDFTRSDGKYVHFREKEFNATFLCPDCVSLAHGASDHSAVVKIDSNEMHWAIIMLISVLASVVFIAGLVSAYKWWQKRKRQQQQARFLKLFEEADDIEDELGIGPLSHAI</sequence>
<dbReference type="PANTHER" id="PTHR33780">
    <property type="entry name" value="EXPRESSED PROTEIN"/>
    <property type="match status" value="1"/>
</dbReference>
<dbReference type="Pfam" id="PF25829">
    <property type="entry name" value="DUF7953"/>
    <property type="match status" value="2"/>
</dbReference>
<proteinExistence type="predicted"/>
<comment type="caution">
    <text evidence="3">The sequence shown here is derived from an EMBL/GenBank/DDBJ whole genome shotgun (WGS) entry which is preliminary data.</text>
</comment>
<dbReference type="EMBL" id="JABTTQ020000007">
    <property type="protein sequence ID" value="KAK6152431.1"/>
    <property type="molecule type" value="Genomic_DNA"/>
</dbReference>
<name>A0ABR0X0T1_REHGL</name>
<keyword evidence="4" id="KW-1185">Reference proteome</keyword>
<keyword evidence="1" id="KW-0812">Transmembrane</keyword>
<protein>
    <recommendedName>
        <fullName evidence="2">DUF7953 domain-containing protein</fullName>
    </recommendedName>
</protein>
<dbReference type="PANTHER" id="PTHR33780:SF3">
    <property type="entry name" value="EXPRESSED PROTEIN"/>
    <property type="match status" value="1"/>
</dbReference>
<dbReference type="Proteomes" id="UP001318860">
    <property type="component" value="Unassembled WGS sequence"/>
</dbReference>
<keyword evidence="1" id="KW-1133">Transmembrane helix</keyword>
<accession>A0ABR0X0T1</accession>
<evidence type="ECO:0000313" key="3">
    <source>
        <dbReference type="EMBL" id="KAK6152431.1"/>
    </source>
</evidence>
<dbReference type="PROSITE" id="PS51257">
    <property type="entry name" value="PROKAR_LIPOPROTEIN"/>
    <property type="match status" value="1"/>
</dbReference>
<dbReference type="InterPro" id="IPR057713">
    <property type="entry name" value="DUF7953"/>
</dbReference>